<comment type="caution">
    <text evidence="6">The sequence shown here is derived from an EMBL/GenBank/DDBJ whole genome shotgun (WGS) entry which is preliminary data.</text>
</comment>
<accession>A0ABW9GYS2</accession>
<dbReference type="Pfam" id="PF08239">
    <property type="entry name" value="SH3_3"/>
    <property type="match status" value="1"/>
</dbReference>
<dbReference type="InterPro" id="IPR003646">
    <property type="entry name" value="SH3-like_bac-type"/>
</dbReference>
<keyword evidence="7" id="KW-1185">Reference proteome</keyword>
<dbReference type="Pfam" id="PF07833">
    <property type="entry name" value="Cu_amine_oxidN1"/>
    <property type="match status" value="1"/>
</dbReference>
<dbReference type="EMBL" id="JBJUVG010000002">
    <property type="protein sequence ID" value="MFM9413317.1"/>
    <property type="molecule type" value="Genomic_DNA"/>
</dbReference>
<keyword evidence="4" id="KW-0732">Signal</keyword>
<dbReference type="PROSITE" id="PS51781">
    <property type="entry name" value="SH3B"/>
    <property type="match status" value="1"/>
</dbReference>
<dbReference type="GO" id="GO:0008745">
    <property type="term" value="F:N-acetylmuramoyl-L-alanine amidase activity"/>
    <property type="evidence" value="ECO:0007669"/>
    <property type="project" value="UniProtKB-EC"/>
</dbReference>
<evidence type="ECO:0000256" key="1">
    <source>
        <dbReference type="ARBA" id="ARBA00022801"/>
    </source>
</evidence>
<dbReference type="InterPro" id="IPR050695">
    <property type="entry name" value="N-acetylmuramoyl_amidase_3"/>
</dbReference>
<dbReference type="CDD" id="cd02696">
    <property type="entry name" value="MurNAc-LAA"/>
    <property type="match status" value="1"/>
</dbReference>
<proteinExistence type="predicted"/>
<dbReference type="Gene3D" id="2.30.30.40">
    <property type="entry name" value="SH3 Domains"/>
    <property type="match status" value="2"/>
</dbReference>
<dbReference type="SUPFAM" id="SSF50044">
    <property type="entry name" value="SH3-domain"/>
    <property type="match status" value="1"/>
</dbReference>
<feature type="compositionally biased region" description="Low complexity" evidence="3">
    <location>
        <begin position="324"/>
        <end position="343"/>
    </location>
</feature>
<dbReference type="SUPFAM" id="SSF53187">
    <property type="entry name" value="Zn-dependent exopeptidases"/>
    <property type="match status" value="1"/>
</dbReference>
<organism evidence="6 7">
    <name type="scientific">Peptococcus simiae</name>
    <dbReference type="NCBI Taxonomy" id="1643805"/>
    <lineage>
        <taxon>Bacteria</taxon>
        <taxon>Bacillati</taxon>
        <taxon>Bacillota</taxon>
        <taxon>Clostridia</taxon>
        <taxon>Eubacteriales</taxon>
        <taxon>Peptococcaceae</taxon>
        <taxon>Peptococcus</taxon>
    </lineage>
</organism>
<dbReference type="EC" id="3.5.1.28" evidence="6"/>
<dbReference type="InterPro" id="IPR012854">
    <property type="entry name" value="Cu_amine_oxidase-like_N"/>
</dbReference>
<dbReference type="SUPFAM" id="SSF55383">
    <property type="entry name" value="Copper amine oxidase, domain N"/>
    <property type="match status" value="1"/>
</dbReference>
<keyword evidence="2" id="KW-0961">Cell wall biogenesis/degradation</keyword>
<keyword evidence="1 6" id="KW-0378">Hydrolase</keyword>
<feature type="region of interest" description="Disordered" evidence="3">
    <location>
        <begin position="322"/>
        <end position="350"/>
    </location>
</feature>
<dbReference type="Gene3D" id="3.30.457.10">
    <property type="entry name" value="Copper amine oxidase-like, N-terminal domain"/>
    <property type="match status" value="1"/>
</dbReference>
<name>A0ABW9GYS2_9FIRM</name>
<sequence length="652" mass="69157">MDNRCLLKKIVTGSVVALSVFAAGHFTSPAEAAPAPSIIVNGSKIETDVPPVIQNGRTLVPIRFVSSALGASVEWTQANQTATVQLGQNNLAFPYGRQVYYLNGQAKGIDVNIQLINNRIMIPLRVAGESLGQNIWWDNATRTVTVTSPTPAPPEAAAQEAKTPAGSGVSGVVTVTHAPGLIFKEASTNSEVLAQADKDVRYDAVDKVGEFYQIVLPDGQKAWISEILVQFEAYGKPQPSSPSTPSTPTPPNPTQSTSAASSAYLEVTGSVVNIRSGSSTDYPVIDTVKQGDVLTRLSSASGWHQVQLANGKKGWITGAYVKGTTSRPQTPAAAPSSAPAQSTGQNQKDPITVKRVTPGLGQYEVTFKVGQGQVDVLKNNGNQLKVAIRGVSANPQITNPVAGKAPFQSFQQTTGSNNEVIIATTVESGGYFRLDRRGDEFSIMAVRKHKNGQLGLVGKTIVVSPGHGEYTSGTRVDPGAIGSVLGLSEVAFNTPVALKLKQKLEAAGAKVIMIREKAPVRISLAGRAMVANDNNADAYVEIHGDAAPGNPNAVGIGVYIYDGNLRLTSAAQKDMRQEFAKIMQTSMNAATGTRTYTRTGNFAVLRENEVPSVLIECGFLTTAFDEARLATDSYQNQLAQGMYDGLVKYFSY</sequence>
<dbReference type="InterPro" id="IPR002508">
    <property type="entry name" value="MurNAc-LAA_cat"/>
</dbReference>
<dbReference type="Gene3D" id="3.40.630.40">
    <property type="entry name" value="Zn-dependent exopeptidases"/>
    <property type="match status" value="1"/>
</dbReference>
<feature type="region of interest" description="Disordered" evidence="3">
    <location>
        <begin position="235"/>
        <end position="261"/>
    </location>
</feature>
<feature type="compositionally biased region" description="Pro residues" evidence="3">
    <location>
        <begin position="239"/>
        <end position="253"/>
    </location>
</feature>
<dbReference type="InterPro" id="IPR036028">
    <property type="entry name" value="SH3-like_dom_sf"/>
</dbReference>
<feature type="region of interest" description="Disordered" evidence="3">
    <location>
        <begin position="149"/>
        <end position="168"/>
    </location>
</feature>
<feature type="signal peptide" evidence="4">
    <location>
        <begin position="1"/>
        <end position="32"/>
    </location>
</feature>
<evidence type="ECO:0000313" key="6">
    <source>
        <dbReference type="EMBL" id="MFM9413317.1"/>
    </source>
</evidence>
<dbReference type="InterPro" id="IPR036582">
    <property type="entry name" value="Mao_N_sf"/>
</dbReference>
<feature type="chain" id="PRO_5047150038" evidence="4">
    <location>
        <begin position="33"/>
        <end position="652"/>
    </location>
</feature>
<evidence type="ECO:0000259" key="5">
    <source>
        <dbReference type="PROSITE" id="PS51781"/>
    </source>
</evidence>
<gene>
    <name evidence="6" type="ORF">ACKQTC_02935</name>
</gene>
<dbReference type="RefSeq" id="WP_408976928.1">
    <property type="nucleotide sequence ID" value="NZ_JBJUVG010000002.1"/>
</dbReference>
<dbReference type="PANTHER" id="PTHR30404">
    <property type="entry name" value="N-ACETYLMURAMOYL-L-ALANINE AMIDASE"/>
    <property type="match status" value="1"/>
</dbReference>
<dbReference type="SMART" id="SM00646">
    <property type="entry name" value="Ami_3"/>
    <property type="match status" value="1"/>
</dbReference>
<protein>
    <submittedName>
        <fullName evidence="6">N-acetylmuramoyl-L-alanine amidase</fullName>
        <ecNumber evidence="6">3.5.1.28</ecNumber>
    </submittedName>
</protein>
<evidence type="ECO:0000256" key="2">
    <source>
        <dbReference type="ARBA" id="ARBA00023316"/>
    </source>
</evidence>
<evidence type="ECO:0000256" key="4">
    <source>
        <dbReference type="SAM" id="SignalP"/>
    </source>
</evidence>
<dbReference type="Pfam" id="PF01520">
    <property type="entry name" value="Amidase_3"/>
    <property type="match status" value="1"/>
</dbReference>
<dbReference type="SMART" id="SM00287">
    <property type="entry name" value="SH3b"/>
    <property type="match status" value="2"/>
</dbReference>
<evidence type="ECO:0000313" key="7">
    <source>
        <dbReference type="Proteomes" id="UP001631949"/>
    </source>
</evidence>
<dbReference type="Proteomes" id="UP001631949">
    <property type="component" value="Unassembled WGS sequence"/>
</dbReference>
<evidence type="ECO:0000256" key="3">
    <source>
        <dbReference type="SAM" id="MobiDB-lite"/>
    </source>
</evidence>
<reference evidence="6 7" key="1">
    <citation type="journal article" date="2016" name="Int. J. Syst. Evol. Microbiol.">
        <title>Peptococcus simiae sp. nov., isolated from rhesus macaque faeces and emended description of the genus Peptococcus.</title>
        <authorList>
            <person name="Shkoporov A.N."/>
            <person name="Efimov B.A."/>
            <person name="Kondova I."/>
            <person name="Ouwerling B."/>
            <person name="Chaplin A.V."/>
            <person name="Shcherbakova V.A."/>
            <person name="Langermans J.A.M."/>
        </authorList>
    </citation>
    <scope>NUCLEOTIDE SEQUENCE [LARGE SCALE GENOMIC DNA]</scope>
    <source>
        <strain evidence="6 7">M108</strain>
    </source>
</reference>
<feature type="domain" description="SH3b" evidence="5">
    <location>
        <begin position="262"/>
        <end position="325"/>
    </location>
</feature>
<dbReference type="PANTHER" id="PTHR30404:SF0">
    <property type="entry name" value="N-ACETYLMURAMOYL-L-ALANINE AMIDASE AMIC"/>
    <property type="match status" value="1"/>
</dbReference>